<dbReference type="STRING" id="1344418.A0A1D2VMH5"/>
<feature type="transmembrane region" description="Helical" evidence="13">
    <location>
        <begin position="289"/>
        <end position="308"/>
    </location>
</feature>
<feature type="compositionally biased region" description="Polar residues" evidence="12">
    <location>
        <begin position="147"/>
        <end position="156"/>
    </location>
</feature>
<feature type="transmembrane region" description="Helical" evidence="13">
    <location>
        <begin position="174"/>
        <end position="194"/>
    </location>
</feature>
<evidence type="ECO:0000256" key="6">
    <source>
        <dbReference type="ARBA" id="ARBA00023002"/>
    </source>
</evidence>
<dbReference type="GO" id="GO:0006784">
    <property type="term" value="P:heme A biosynthetic process"/>
    <property type="evidence" value="ECO:0007669"/>
    <property type="project" value="EnsemblFungi"/>
</dbReference>
<organism evidence="14 15">
    <name type="scientific">Ascoidea rubescens DSM 1968</name>
    <dbReference type="NCBI Taxonomy" id="1344418"/>
    <lineage>
        <taxon>Eukaryota</taxon>
        <taxon>Fungi</taxon>
        <taxon>Dikarya</taxon>
        <taxon>Ascomycota</taxon>
        <taxon>Saccharomycotina</taxon>
        <taxon>Saccharomycetes</taxon>
        <taxon>Ascoideaceae</taxon>
        <taxon>Ascoidea</taxon>
    </lineage>
</organism>
<comment type="subcellular location">
    <subcellularLocation>
        <location evidence="2">Membrane</location>
        <topology evidence="2">Multi-pass membrane protein</topology>
    </subcellularLocation>
</comment>
<dbReference type="GO" id="GO:0005759">
    <property type="term" value="C:mitochondrial matrix"/>
    <property type="evidence" value="ECO:0007669"/>
    <property type="project" value="EnsemblFungi"/>
</dbReference>
<evidence type="ECO:0000256" key="10">
    <source>
        <dbReference type="ARBA" id="ARBA00044501"/>
    </source>
</evidence>
<reference evidence="15" key="1">
    <citation type="submission" date="2016-05" db="EMBL/GenBank/DDBJ databases">
        <title>Comparative genomics of biotechnologically important yeasts.</title>
        <authorList>
            <consortium name="DOE Joint Genome Institute"/>
            <person name="Riley R."/>
            <person name="Haridas S."/>
            <person name="Wolfe K.H."/>
            <person name="Lopes M.R."/>
            <person name="Hittinger C.T."/>
            <person name="Goker M."/>
            <person name="Salamov A."/>
            <person name="Wisecaver J."/>
            <person name="Long T.M."/>
            <person name="Aerts A.L."/>
            <person name="Barry K."/>
            <person name="Choi C."/>
            <person name="Clum A."/>
            <person name="Coughlan A.Y."/>
            <person name="Deshpande S."/>
            <person name="Douglass A.P."/>
            <person name="Hanson S.J."/>
            <person name="Klenk H.-P."/>
            <person name="Labutti K."/>
            <person name="Lapidus A."/>
            <person name="Lindquist E."/>
            <person name="Lipzen A."/>
            <person name="Meier-Kolthoff J.P."/>
            <person name="Ohm R.A."/>
            <person name="Otillar R.P."/>
            <person name="Pangilinan J."/>
            <person name="Peng Y."/>
            <person name="Rokas A."/>
            <person name="Rosa C.A."/>
            <person name="Scheuner C."/>
            <person name="Sibirny A.A."/>
            <person name="Slot J.C."/>
            <person name="Stielow J.B."/>
            <person name="Sun H."/>
            <person name="Kurtzman C.P."/>
            <person name="Blackwell M."/>
            <person name="Grigoriev I.V."/>
            <person name="Jeffries T.W."/>
        </authorList>
    </citation>
    <scope>NUCLEOTIDE SEQUENCE [LARGE SCALE GENOMIC DNA]</scope>
    <source>
        <strain evidence="15">DSM 1968</strain>
    </source>
</reference>
<keyword evidence="5 13" id="KW-1133">Transmembrane helix</keyword>
<dbReference type="InterPro" id="IPR003780">
    <property type="entry name" value="COX15/CtaA_fam"/>
</dbReference>
<dbReference type="AlphaFoldDB" id="A0A1D2VMH5"/>
<evidence type="ECO:0000256" key="7">
    <source>
        <dbReference type="ARBA" id="ARBA00023004"/>
    </source>
</evidence>
<protein>
    <submittedName>
        <fullName evidence="14">COX15-CtaA-domain-containing protein</fullName>
    </submittedName>
</protein>
<evidence type="ECO:0000256" key="3">
    <source>
        <dbReference type="ARBA" id="ARBA00022692"/>
    </source>
</evidence>
<feature type="compositionally biased region" description="Low complexity" evidence="12">
    <location>
        <begin position="132"/>
        <end position="146"/>
    </location>
</feature>
<keyword evidence="8" id="KW-0350">Heme biosynthesis</keyword>
<evidence type="ECO:0000256" key="8">
    <source>
        <dbReference type="ARBA" id="ARBA00023133"/>
    </source>
</evidence>
<evidence type="ECO:0000256" key="12">
    <source>
        <dbReference type="SAM" id="MobiDB-lite"/>
    </source>
</evidence>
<dbReference type="GO" id="GO:0051537">
    <property type="term" value="F:2 iron, 2 sulfur cluster binding"/>
    <property type="evidence" value="ECO:0007669"/>
    <property type="project" value="EnsemblFungi"/>
</dbReference>
<evidence type="ECO:0000313" key="15">
    <source>
        <dbReference type="Proteomes" id="UP000095038"/>
    </source>
</evidence>
<evidence type="ECO:0000256" key="1">
    <source>
        <dbReference type="ARBA" id="ARBA00001970"/>
    </source>
</evidence>
<dbReference type="EMBL" id="KV454476">
    <property type="protein sequence ID" value="ODV62813.1"/>
    <property type="molecule type" value="Genomic_DNA"/>
</dbReference>
<dbReference type="GO" id="GO:0046872">
    <property type="term" value="F:metal ion binding"/>
    <property type="evidence" value="ECO:0007669"/>
    <property type="project" value="UniProtKB-KW"/>
</dbReference>
<dbReference type="GO" id="GO:0005743">
    <property type="term" value="C:mitochondrial inner membrane"/>
    <property type="evidence" value="ECO:0007669"/>
    <property type="project" value="EnsemblFungi"/>
</dbReference>
<keyword evidence="3 13" id="KW-0812">Transmembrane</keyword>
<evidence type="ECO:0000313" key="14">
    <source>
        <dbReference type="EMBL" id="ODV62813.1"/>
    </source>
</evidence>
<dbReference type="PANTHER" id="PTHR23289:SF2">
    <property type="entry name" value="CYTOCHROME C OXIDASE ASSEMBLY PROTEIN COX15 HOMOLOG"/>
    <property type="match status" value="1"/>
</dbReference>
<feature type="transmembrane region" description="Helical" evidence="13">
    <location>
        <begin position="328"/>
        <end position="349"/>
    </location>
</feature>
<dbReference type="OrthoDB" id="1726137at2759"/>
<dbReference type="GeneID" id="30966261"/>
<feature type="transmembrane region" description="Helical" evidence="13">
    <location>
        <begin position="259"/>
        <end position="277"/>
    </location>
</feature>
<dbReference type="Pfam" id="PF02628">
    <property type="entry name" value="COX15-CtaA"/>
    <property type="match status" value="1"/>
</dbReference>
<dbReference type="HAMAP" id="MF_01665">
    <property type="entry name" value="HemeA_synth_type2"/>
    <property type="match status" value="1"/>
</dbReference>
<sequence length="566" mass="63230">MSSTLARSQFFFIKNNSILSITKSCSSSLCKASSRQVNKVSLETDSELCRQPAALLSSTNQSQLSAPLNSTTKRLFSTNSFNIGIRNNGLNNHTFQISKKKTSSSITEKFFNRGFSSLNSALTSSSTTTSAIYGSSTDSTSNPSISFDNSPSISKQESGKKRADKPLVNSSSSVGWWLLGTSGLVFGIVVLGGLTRLTESGLSITEWKPVTGTLPPLNEQQWIEEFEKYKLSPEFIQLNSHIDLDDFKFIFFMEWFHRLWGRAIGVIMIAPSVYFFAKRKTSRHINRRMVLLTALLGLQGVIGWWMVYSGLDQAQLDDRKSKPTVSQYRLTTHLGAAFLLYIGMFWTGLEILRENSWINNPKDAVKTFQKLQSPLLNPIRKISIGLVAFTFITAMTGGMVAGLDAGLIYNTFPKMGETWLPSSRELWDLQYTRKDDKSDWFFRNLFDNPTTVQLHHRVWATVTFFSVVGAHMYVNKYKAIIPKKAIRLMHGLMGIVTAQAALGITTLIYLVPISLGALHQAGAVALLTVCLAFAARLRKPRFPIILLINNLNRNLIKKNASKIKNL</sequence>
<comment type="cofactor">
    <cofactor evidence="1">
        <name>heme b</name>
        <dbReference type="ChEBI" id="CHEBI:60344"/>
    </cofactor>
</comment>
<evidence type="ECO:0000256" key="2">
    <source>
        <dbReference type="ARBA" id="ARBA00004141"/>
    </source>
</evidence>
<comment type="catalytic activity">
    <reaction evidence="11">
        <text>Fe(II)-heme o + 2 A + H2O = Fe(II)-heme a + 2 AH2</text>
        <dbReference type="Rhea" id="RHEA:63388"/>
        <dbReference type="ChEBI" id="CHEBI:13193"/>
        <dbReference type="ChEBI" id="CHEBI:15377"/>
        <dbReference type="ChEBI" id="CHEBI:17499"/>
        <dbReference type="ChEBI" id="CHEBI:60530"/>
        <dbReference type="ChEBI" id="CHEBI:61715"/>
        <dbReference type="EC" id="1.17.99.9"/>
    </reaction>
    <physiologicalReaction direction="left-to-right" evidence="11">
        <dbReference type="Rhea" id="RHEA:63389"/>
    </physiologicalReaction>
</comment>
<accession>A0A1D2VMH5</accession>
<feature type="transmembrane region" description="Helical" evidence="13">
    <location>
        <begin position="486"/>
        <end position="511"/>
    </location>
</feature>
<evidence type="ECO:0000256" key="5">
    <source>
        <dbReference type="ARBA" id="ARBA00022989"/>
    </source>
</evidence>
<evidence type="ECO:0000256" key="11">
    <source>
        <dbReference type="ARBA" id="ARBA00048044"/>
    </source>
</evidence>
<dbReference type="Proteomes" id="UP000095038">
    <property type="component" value="Unassembled WGS sequence"/>
</dbReference>
<dbReference type="PANTHER" id="PTHR23289">
    <property type="entry name" value="CYTOCHROME C OXIDASE ASSEMBLY PROTEIN COX15"/>
    <property type="match status" value="1"/>
</dbReference>
<comment type="pathway">
    <text evidence="10">Porphyrin-containing compound metabolism; heme A biosynthesis; heme A from heme O: step 1/1.</text>
</comment>
<dbReference type="InParanoid" id="A0A1D2VMH5"/>
<evidence type="ECO:0000256" key="13">
    <source>
        <dbReference type="SAM" id="Phobius"/>
    </source>
</evidence>
<evidence type="ECO:0000256" key="4">
    <source>
        <dbReference type="ARBA" id="ARBA00022723"/>
    </source>
</evidence>
<dbReference type="InterPro" id="IPR023754">
    <property type="entry name" value="HemeA_Synthase_type2"/>
</dbReference>
<feature type="region of interest" description="Disordered" evidence="12">
    <location>
        <begin position="132"/>
        <end position="168"/>
    </location>
</feature>
<dbReference type="RefSeq" id="XP_020049120.1">
    <property type="nucleotide sequence ID" value="XM_020192625.1"/>
</dbReference>
<keyword evidence="15" id="KW-1185">Reference proteome</keyword>
<keyword evidence="7" id="KW-0408">Iron</keyword>
<feature type="transmembrane region" description="Helical" evidence="13">
    <location>
        <begin position="456"/>
        <end position="474"/>
    </location>
</feature>
<name>A0A1D2VMH5_9ASCO</name>
<dbReference type="GO" id="GO:0120547">
    <property type="term" value="F:heme A synthase activity"/>
    <property type="evidence" value="ECO:0007669"/>
    <property type="project" value="UniProtKB-EC"/>
</dbReference>
<keyword evidence="9 13" id="KW-0472">Membrane</keyword>
<proteinExistence type="inferred from homology"/>
<dbReference type="GO" id="GO:0016653">
    <property type="term" value="F:oxidoreductase activity, acting on NAD(P)H, heme protein as acceptor"/>
    <property type="evidence" value="ECO:0007669"/>
    <property type="project" value="TreeGrafter"/>
</dbReference>
<gene>
    <name evidence="14" type="ORF">ASCRUDRAFT_74278</name>
</gene>
<evidence type="ECO:0000256" key="9">
    <source>
        <dbReference type="ARBA" id="ARBA00023136"/>
    </source>
</evidence>
<feature type="transmembrane region" description="Helical" evidence="13">
    <location>
        <begin position="517"/>
        <end position="535"/>
    </location>
</feature>
<keyword evidence="4" id="KW-0479">Metal-binding</keyword>
<feature type="transmembrane region" description="Helical" evidence="13">
    <location>
        <begin position="384"/>
        <end position="409"/>
    </location>
</feature>
<dbReference type="FunCoup" id="A0A1D2VMH5">
    <property type="interactions" value="918"/>
</dbReference>
<keyword evidence="6" id="KW-0560">Oxidoreductase</keyword>